<accession>A0A7M3SVQ1</accession>
<gene>
    <name evidence="1" type="ORF">nbrc107697_07640</name>
</gene>
<dbReference type="SUPFAM" id="SSF55961">
    <property type="entry name" value="Bet v1-like"/>
    <property type="match status" value="1"/>
</dbReference>
<dbReference type="PANTHER" id="PTHR39683">
    <property type="entry name" value="CONSERVED PROTEIN TB16.3"/>
    <property type="match status" value="1"/>
</dbReference>
<dbReference type="AlphaFoldDB" id="A0A7M3SVQ1"/>
<dbReference type="EMBL" id="BJOU01000001">
    <property type="protein sequence ID" value="GED96725.1"/>
    <property type="molecule type" value="Genomic_DNA"/>
</dbReference>
<dbReference type="Gene3D" id="3.30.530.20">
    <property type="match status" value="1"/>
</dbReference>
<reference evidence="2" key="1">
    <citation type="submission" date="2019-06" db="EMBL/GenBank/DDBJ databases">
        <title>Gordonia isolated from sludge of a wastewater treatment plant.</title>
        <authorList>
            <person name="Tamura T."/>
            <person name="Aoyama K."/>
            <person name="Kang Y."/>
            <person name="Saito S."/>
            <person name="Akiyama N."/>
            <person name="Yazawa K."/>
            <person name="Gonoi T."/>
            <person name="Mikami Y."/>
        </authorList>
    </citation>
    <scope>NUCLEOTIDE SEQUENCE [LARGE SCALE GENOMIC DNA]</scope>
    <source>
        <strain evidence="2">NBRC 107697</strain>
    </source>
</reference>
<comment type="caution">
    <text evidence="1">The sequence shown here is derived from an EMBL/GenBank/DDBJ whole genome shotgun (WGS) entry which is preliminary data.</text>
</comment>
<dbReference type="InterPro" id="IPR019587">
    <property type="entry name" value="Polyketide_cyclase/dehydratase"/>
</dbReference>
<dbReference type="Pfam" id="PF10604">
    <property type="entry name" value="Polyketide_cyc2"/>
    <property type="match status" value="1"/>
</dbReference>
<organism evidence="1 2">
    <name type="scientific">Gordonia crocea</name>
    <dbReference type="NCBI Taxonomy" id="589162"/>
    <lineage>
        <taxon>Bacteria</taxon>
        <taxon>Bacillati</taxon>
        <taxon>Actinomycetota</taxon>
        <taxon>Actinomycetes</taxon>
        <taxon>Mycobacteriales</taxon>
        <taxon>Gordoniaceae</taxon>
        <taxon>Gordonia</taxon>
    </lineage>
</organism>
<sequence>MAIVIYEKYELAVPAEPEVALAILKDVEGMDAWVRPHLPRWPKITASTWVVERSDDGDPLLVAAKTSALGISDETLTAYRWAPDGVTTTLRSSRVLRSSQGTYAIEETLGGTSLLRVELSADVKIRLPRILERRMEAVQRDFATALQRAFVGEAERRRGR</sequence>
<name>A0A7M3SVQ1_9ACTN</name>
<keyword evidence="2" id="KW-1185">Reference proteome</keyword>
<proteinExistence type="predicted"/>
<evidence type="ECO:0008006" key="3">
    <source>
        <dbReference type="Google" id="ProtNLM"/>
    </source>
</evidence>
<dbReference type="Proteomes" id="UP000444980">
    <property type="component" value="Unassembled WGS sequence"/>
</dbReference>
<evidence type="ECO:0000313" key="2">
    <source>
        <dbReference type="Proteomes" id="UP000444980"/>
    </source>
</evidence>
<dbReference type="InterPro" id="IPR023393">
    <property type="entry name" value="START-like_dom_sf"/>
</dbReference>
<dbReference type="PANTHER" id="PTHR39683:SF4">
    <property type="entry name" value="COENZYME Q-BINDING PROTEIN COQ10 START DOMAIN-CONTAINING PROTEIN"/>
    <property type="match status" value="1"/>
</dbReference>
<evidence type="ECO:0000313" key="1">
    <source>
        <dbReference type="EMBL" id="GED96725.1"/>
    </source>
</evidence>
<dbReference type="RefSeq" id="WP_228460666.1">
    <property type="nucleotide sequence ID" value="NZ_BJOU01000001.1"/>
</dbReference>
<protein>
    <recommendedName>
        <fullName evidence="3">Cyclase</fullName>
    </recommendedName>
</protein>